<dbReference type="Proteomes" id="UP001300261">
    <property type="component" value="Unassembled WGS sequence"/>
</dbReference>
<evidence type="ECO:0000313" key="2">
    <source>
        <dbReference type="Proteomes" id="UP001300261"/>
    </source>
</evidence>
<dbReference type="EMBL" id="JAPEVI010000003">
    <property type="protein sequence ID" value="MCX2722888.1"/>
    <property type="molecule type" value="Genomic_DNA"/>
</dbReference>
<dbReference type="InterPro" id="IPR011727">
    <property type="entry name" value="CHP02117"/>
</dbReference>
<keyword evidence="2" id="KW-1185">Reference proteome</keyword>
<sequence length="236" mass="25482">MRFVRKVLFGLGATALIVLIAIGLGTLVPRPIALMAASSNAGDLQERTRRVLILSNPIHTDIALPADPDVLVAFSFVSDAGLTLDHPGVFWVAFGWGGRSFYVETPTWADLKPSPVFNALTWDASVMHVRRAGDIPLELESVMPVDLSPDAFDRLLEGIGNSFQSKAGAVPQAIEGAAYDGHDIFFPAKGGFNAFAGCNVWTARMLREAGLRTGAWTSLPVTLNWSLQLHNQGKDR</sequence>
<evidence type="ECO:0000313" key="1">
    <source>
        <dbReference type="EMBL" id="MCX2722888.1"/>
    </source>
</evidence>
<organism evidence="1 2">
    <name type="scientific">Roseibium salinum</name>
    <dbReference type="NCBI Taxonomy" id="1604349"/>
    <lineage>
        <taxon>Bacteria</taxon>
        <taxon>Pseudomonadati</taxon>
        <taxon>Pseudomonadota</taxon>
        <taxon>Alphaproteobacteria</taxon>
        <taxon>Hyphomicrobiales</taxon>
        <taxon>Stappiaceae</taxon>
        <taxon>Roseibium</taxon>
    </lineage>
</organism>
<dbReference type="Pfam" id="PF09601">
    <property type="entry name" value="DUF2459"/>
    <property type="match status" value="1"/>
</dbReference>
<dbReference type="RefSeq" id="WP_265962547.1">
    <property type="nucleotide sequence ID" value="NZ_JAPEVI010000003.1"/>
</dbReference>
<accession>A0ABT3R1D6</accession>
<name>A0ABT3R1D6_9HYPH</name>
<gene>
    <name evidence="1" type="ORF">ON753_10940</name>
</gene>
<comment type="caution">
    <text evidence="1">The sequence shown here is derived from an EMBL/GenBank/DDBJ whole genome shotgun (WGS) entry which is preliminary data.</text>
</comment>
<reference evidence="1 2" key="1">
    <citation type="journal article" date="2016" name="Int. J. Syst. Evol. Microbiol.">
        <title>Labrenzia salina sp. nov., isolated from the rhizosphere of the halophyte Arthrocnemum macrostachyum.</title>
        <authorList>
            <person name="Camacho M."/>
            <person name="Redondo-Gomez S."/>
            <person name="Rodriguez-Llorente I."/>
            <person name="Rohde M."/>
            <person name="Sproer C."/>
            <person name="Schumann P."/>
            <person name="Klenk H.P."/>
            <person name="Montero-Calasanz M.D.C."/>
        </authorList>
    </citation>
    <scope>NUCLEOTIDE SEQUENCE [LARGE SCALE GENOMIC DNA]</scope>
    <source>
        <strain evidence="1 2">DSM 29163</strain>
    </source>
</reference>
<dbReference type="NCBIfam" id="TIGR02117">
    <property type="entry name" value="chp_urease_rgn"/>
    <property type="match status" value="1"/>
</dbReference>
<proteinExistence type="predicted"/>
<protein>
    <submittedName>
        <fullName evidence="1">TIGR02117 family protein</fullName>
    </submittedName>
</protein>